<dbReference type="STRING" id="984485.A0A1E4RJM3"/>
<dbReference type="Gene3D" id="1.20.1250.20">
    <property type="entry name" value="MFS general substrate transporter like domains"/>
    <property type="match status" value="2"/>
</dbReference>
<evidence type="ECO:0000256" key="2">
    <source>
        <dbReference type="ARBA" id="ARBA00022692"/>
    </source>
</evidence>
<feature type="transmembrane region" description="Helical" evidence="5">
    <location>
        <begin position="221"/>
        <end position="238"/>
    </location>
</feature>
<evidence type="ECO:0000256" key="4">
    <source>
        <dbReference type="ARBA" id="ARBA00023136"/>
    </source>
</evidence>
<dbReference type="SUPFAM" id="SSF103473">
    <property type="entry name" value="MFS general substrate transporter"/>
    <property type="match status" value="1"/>
</dbReference>
<dbReference type="GO" id="GO:0016020">
    <property type="term" value="C:membrane"/>
    <property type="evidence" value="ECO:0007669"/>
    <property type="project" value="UniProtKB-SubCell"/>
</dbReference>
<dbReference type="Proteomes" id="UP000095085">
    <property type="component" value="Unassembled WGS sequence"/>
</dbReference>
<feature type="transmembrane region" description="Helical" evidence="5">
    <location>
        <begin position="454"/>
        <end position="476"/>
    </location>
</feature>
<dbReference type="GeneID" id="30997611"/>
<dbReference type="AlphaFoldDB" id="A0A1E4RJM3"/>
<feature type="transmembrane region" description="Helical" evidence="5">
    <location>
        <begin position="352"/>
        <end position="373"/>
    </location>
</feature>
<evidence type="ECO:0000256" key="1">
    <source>
        <dbReference type="ARBA" id="ARBA00004141"/>
    </source>
</evidence>
<evidence type="ECO:0000313" key="8">
    <source>
        <dbReference type="Proteomes" id="UP000095085"/>
    </source>
</evidence>
<keyword evidence="2 5" id="KW-0812">Transmembrane</keyword>
<name>A0A1E4RJM3_9ASCO</name>
<feature type="transmembrane region" description="Helical" evidence="5">
    <location>
        <begin position="149"/>
        <end position="170"/>
    </location>
</feature>
<dbReference type="PANTHER" id="PTHR42718">
    <property type="entry name" value="MAJOR FACILITATOR SUPERFAMILY MULTIDRUG TRANSPORTER MFSC"/>
    <property type="match status" value="1"/>
</dbReference>
<proteinExistence type="predicted"/>
<feature type="transmembrane region" description="Helical" evidence="5">
    <location>
        <begin position="250"/>
        <end position="268"/>
    </location>
</feature>
<feature type="transmembrane region" description="Helical" evidence="5">
    <location>
        <begin position="88"/>
        <end position="106"/>
    </location>
</feature>
<dbReference type="GO" id="GO:0022857">
    <property type="term" value="F:transmembrane transporter activity"/>
    <property type="evidence" value="ECO:0007669"/>
    <property type="project" value="InterPro"/>
</dbReference>
<feature type="transmembrane region" description="Helical" evidence="5">
    <location>
        <begin position="12"/>
        <end position="39"/>
    </location>
</feature>
<dbReference type="Pfam" id="PF07690">
    <property type="entry name" value="MFS_1"/>
    <property type="match status" value="1"/>
</dbReference>
<keyword evidence="3 5" id="KW-1133">Transmembrane helix</keyword>
<feature type="transmembrane region" description="Helical" evidence="5">
    <location>
        <begin position="327"/>
        <end position="345"/>
    </location>
</feature>
<keyword evidence="8" id="KW-1185">Reference proteome</keyword>
<dbReference type="InterPro" id="IPR011701">
    <property type="entry name" value="MFS"/>
</dbReference>
<feature type="transmembrane region" description="Helical" evidence="5">
    <location>
        <begin position="415"/>
        <end position="434"/>
    </location>
</feature>
<dbReference type="PANTHER" id="PTHR42718:SF14">
    <property type="entry name" value="AMINOTRIAZOLE RESISTANCE PROTEIN"/>
    <property type="match status" value="1"/>
</dbReference>
<evidence type="ECO:0000313" key="7">
    <source>
        <dbReference type="EMBL" id="ODV67285.1"/>
    </source>
</evidence>
<feature type="transmembrane region" description="Helical" evidence="5">
    <location>
        <begin position="385"/>
        <end position="403"/>
    </location>
</feature>
<dbReference type="CDD" id="cd17476">
    <property type="entry name" value="MFS_Amf1_MDR_like"/>
    <property type="match status" value="1"/>
</dbReference>
<dbReference type="OrthoDB" id="2130629at2759"/>
<accession>A0A1E4RJM3</accession>
<dbReference type="InterPro" id="IPR036259">
    <property type="entry name" value="MFS_trans_sf"/>
</dbReference>
<protein>
    <recommendedName>
        <fullName evidence="6">Major facilitator superfamily (MFS) profile domain-containing protein</fullName>
    </recommendedName>
</protein>
<dbReference type="InterPro" id="IPR020846">
    <property type="entry name" value="MFS_dom"/>
</dbReference>
<evidence type="ECO:0000256" key="5">
    <source>
        <dbReference type="SAM" id="Phobius"/>
    </source>
</evidence>
<evidence type="ECO:0000256" key="3">
    <source>
        <dbReference type="ARBA" id="ARBA00022989"/>
    </source>
</evidence>
<feature type="transmembrane region" description="Helical" evidence="5">
    <location>
        <begin position="59"/>
        <end position="76"/>
    </location>
</feature>
<sequence length="509" mass="55260">MMDARPVQFRSFLHETLFVFTICMAQFLTQGSIVMSLSTMNIILDSFAQKGDIQDGEKVWFMGSFALTVGTFILISGKLGDTFGLKKMFIIGWGWCCIWSLITGISTYSNSLVFFIICRAFQGIGFAILLPCAMGIAGKLYSPGKRKNLVFGCVGASGPSGAALVCLLAAVVGEKTTWSWEFYLLSISLAIFGILAFIVVPTDEPLSHGSIWKTFNSKFDSAGSCLGVCGLILLNFVWNQGPIVGFSKVYIIVLLIISVLLIIAFFYYELNLAKEPLLPKSIFHPKIGLVLASLSFGWGSFGIWQYYYWNSILNLRGYSAIEGGLTYIPFLVLGIIAAFSCSVIISKIKPSFIMLAASIAFMCGCIMLSIMPIDQSFFQISLGQMFLLAWGMDLSFPAASLILSDFLPSHQQGMAGSLVSTMINYSVSLFLGIGTTVETNVKSSGTDVLTSYRAATYFGIAVAGLAVVSSCIFILVQYSSSDSAGTFHLESPLTSDVEKIDSTESPTFL</sequence>
<feature type="transmembrane region" description="Helical" evidence="5">
    <location>
        <begin position="112"/>
        <end position="137"/>
    </location>
</feature>
<dbReference type="RefSeq" id="XP_020076352.1">
    <property type="nucleotide sequence ID" value="XM_020223062.1"/>
</dbReference>
<dbReference type="EMBL" id="KV454541">
    <property type="protein sequence ID" value="ODV67285.1"/>
    <property type="molecule type" value="Genomic_DNA"/>
</dbReference>
<feature type="domain" description="Major facilitator superfamily (MFS) profile" evidence="6">
    <location>
        <begin position="18"/>
        <end position="481"/>
    </location>
</feature>
<keyword evidence="4 5" id="KW-0472">Membrane</keyword>
<reference evidence="8" key="1">
    <citation type="submission" date="2016-05" db="EMBL/GenBank/DDBJ databases">
        <title>Comparative genomics of biotechnologically important yeasts.</title>
        <authorList>
            <consortium name="DOE Joint Genome Institute"/>
            <person name="Riley R."/>
            <person name="Haridas S."/>
            <person name="Wolfe K.H."/>
            <person name="Lopes M.R."/>
            <person name="Hittinger C.T."/>
            <person name="Goker M."/>
            <person name="Salamov A."/>
            <person name="Wisecaver J."/>
            <person name="Long T.M."/>
            <person name="Aerts A.L."/>
            <person name="Barry K."/>
            <person name="Choi C."/>
            <person name="Clum A."/>
            <person name="Coughlan A.Y."/>
            <person name="Deshpande S."/>
            <person name="Douglass A.P."/>
            <person name="Hanson S.J."/>
            <person name="Klenk H.-P."/>
            <person name="Labutti K."/>
            <person name="Lapidus A."/>
            <person name="Lindquist E."/>
            <person name="Lipzen A."/>
            <person name="Meier-Kolthoff J.P."/>
            <person name="Ohm R.A."/>
            <person name="Otillar R.P."/>
            <person name="Pangilinan J."/>
            <person name="Peng Y."/>
            <person name="Rokas A."/>
            <person name="Rosa C.A."/>
            <person name="Scheuner C."/>
            <person name="Sibirny A.A."/>
            <person name="Slot J.C."/>
            <person name="Stielow J.B."/>
            <person name="Sun H."/>
            <person name="Kurtzman C.P."/>
            <person name="Blackwell M."/>
            <person name="Grigoriev I.V."/>
            <person name="Jeffries T.W."/>
        </authorList>
    </citation>
    <scope>NUCLEOTIDE SEQUENCE [LARGE SCALE GENOMIC DNA]</scope>
    <source>
        <strain evidence="8">NRRL Y-1933</strain>
    </source>
</reference>
<feature type="transmembrane region" description="Helical" evidence="5">
    <location>
        <begin position="289"/>
        <end position="307"/>
    </location>
</feature>
<dbReference type="PROSITE" id="PS50850">
    <property type="entry name" value="MFS"/>
    <property type="match status" value="1"/>
</dbReference>
<evidence type="ECO:0000259" key="6">
    <source>
        <dbReference type="PROSITE" id="PS50850"/>
    </source>
</evidence>
<gene>
    <name evidence="7" type="ORF">HYPBUDRAFT_209681</name>
</gene>
<organism evidence="7 8">
    <name type="scientific">Hyphopichia burtonii NRRL Y-1933</name>
    <dbReference type="NCBI Taxonomy" id="984485"/>
    <lineage>
        <taxon>Eukaryota</taxon>
        <taxon>Fungi</taxon>
        <taxon>Dikarya</taxon>
        <taxon>Ascomycota</taxon>
        <taxon>Saccharomycotina</taxon>
        <taxon>Pichiomycetes</taxon>
        <taxon>Debaryomycetaceae</taxon>
        <taxon>Hyphopichia</taxon>
    </lineage>
</organism>
<feature type="transmembrane region" description="Helical" evidence="5">
    <location>
        <begin position="182"/>
        <end position="200"/>
    </location>
</feature>
<comment type="subcellular location">
    <subcellularLocation>
        <location evidence="1">Membrane</location>
        <topology evidence="1">Multi-pass membrane protein</topology>
    </subcellularLocation>
</comment>